<feature type="active site" description="Proton donor" evidence="1">
    <location>
        <position position="133"/>
    </location>
</feature>
<reference evidence="4 5" key="1">
    <citation type="submission" date="2011-09" db="EMBL/GenBank/DDBJ databases">
        <title>The draft genome of Methanotorris formicicus Mc-S-70.</title>
        <authorList>
            <consortium name="US DOE Joint Genome Institute (JGI-PGF)"/>
            <person name="Lucas S."/>
            <person name="Han J."/>
            <person name="Lapidus A."/>
            <person name="Cheng J.-F."/>
            <person name="Goodwin L."/>
            <person name="Pitluck S."/>
            <person name="Peters L."/>
            <person name="Land M.L."/>
            <person name="Hauser L."/>
            <person name="Sieprawska-Lupa M."/>
            <person name="Takai K."/>
            <person name="Miyazaki J."/>
            <person name="Whitman W."/>
            <person name="Woyke T.J."/>
        </authorList>
    </citation>
    <scope>NUCLEOTIDE SEQUENCE [LARGE SCALE GENOMIC DNA]</scope>
    <source>
        <strain evidence="4 5">Mc-S-70</strain>
    </source>
</reference>
<dbReference type="PANTHER" id="PTHR21047:SF2">
    <property type="entry name" value="THYMIDINE DIPHOSPHO-4-KETO-RHAMNOSE 3,5-EPIMERASE"/>
    <property type="match status" value="1"/>
</dbReference>
<dbReference type="GO" id="GO:0008830">
    <property type="term" value="F:dTDP-4-dehydrorhamnose 3,5-epimerase activity"/>
    <property type="evidence" value="ECO:0007669"/>
    <property type="project" value="UniProtKB-UniRule"/>
</dbReference>
<dbReference type="SUPFAM" id="SSF51182">
    <property type="entry name" value="RmlC-like cupins"/>
    <property type="match status" value="1"/>
</dbReference>
<dbReference type="Gene3D" id="2.60.120.10">
    <property type="entry name" value="Jelly Rolls"/>
    <property type="match status" value="1"/>
</dbReference>
<keyword evidence="3 4" id="KW-0413">Isomerase</keyword>
<accession>H1KZC2</accession>
<dbReference type="CDD" id="cd00438">
    <property type="entry name" value="cupin_RmlC"/>
    <property type="match status" value="1"/>
</dbReference>
<dbReference type="GO" id="GO:0005829">
    <property type="term" value="C:cytosol"/>
    <property type="evidence" value="ECO:0007669"/>
    <property type="project" value="TreeGrafter"/>
</dbReference>
<dbReference type="InterPro" id="IPR014710">
    <property type="entry name" value="RmlC-like_jellyroll"/>
</dbReference>
<dbReference type="InterPro" id="IPR000888">
    <property type="entry name" value="RmlC-like"/>
</dbReference>
<dbReference type="Proteomes" id="UP000003706">
    <property type="component" value="Unassembled WGS sequence"/>
</dbReference>
<dbReference type="NCBIfam" id="TIGR01221">
    <property type="entry name" value="rmlC"/>
    <property type="match status" value="1"/>
</dbReference>
<dbReference type="UniPathway" id="UPA00124"/>
<dbReference type="InterPro" id="IPR011051">
    <property type="entry name" value="RmlC_Cupin_sf"/>
</dbReference>
<evidence type="ECO:0000313" key="4">
    <source>
        <dbReference type="EMBL" id="EHP86148.1"/>
    </source>
</evidence>
<evidence type="ECO:0000256" key="3">
    <source>
        <dbReference type="RuleBase" id="RU364069"/>
    </source>
</evidence>
<gene>
    <name evidence="4" type="ORF">MetfoDRAFT_1145</name>
</gene>
<proteinExistence type="inferred from homology"/>
<dbReference type="RefSeq" id="WP_007044577.1">
    <property type="nucleotide sequence ID" value="NZ_AGJL01000026.1"/>
</dbReference>
<evidence type="ECO:0000256" key="1">
    <source>
        <dbReference type="PIRSR" id="PIRSR600888-1"/>
    </source>
</evidence>
<comment type="pathway">
    <text evidence="3">Carbohydrate biosynthesis; dTDP-L-rhamnose biosynthesis.</text>
</comment>
<dbReference type="GO" id="GO:0019305">
    <property type="term" value="P:dTDP-rhamnose biosynthetic process"/>
    <property type="evidence" value="ECO:0007669"/>
    <property type="project" value="UniProtKB-UniRule"/>
</dbReference>
<dbReference type="EMBL" id="AGJL01000026">
    <property type="protein sequence ID" value="EHP86148.1"/>
    <property type="molecule type" value="Genomic_DNA"/>
</dbReference>
<feature type="site" description="Participates in a stacking interaction with the thymidine ring of dTDP-4-oxo-6-deoxyglucose" evidence="2">
    <location>
        <position position="139"/>
    </location>
</feature>
<dbReference type="GO" id="GO:0000271">
    <property type="term" value="P:polysaccharide biosynthetic process"/>
    <property type="evidence" value="ECO:0007669"/>
    <property type="project" value="TreeGrafter"/>
</dbReference>
<dbReference type="PATRIC" id="fig|647171.4.peg.1122"/>
<protein>
    <recommendedName>
        <fullName evidence="3">dTDP-4-dehydrorhamnose 3,5-epimerase</fullName>
        <ecNumber evidence="3">5.1.3.13</ecNumber>
    </recommendedName>
    <alternativeName>
        <fullName evidence="3">Thymidine diphospho-4-keto-rhamnose 3,5-epimerase</fullName>
    </alternativeName>
</protein>
<comment type="similarity">
    <text evidence="3">Belongs to the dTDP-4-dehydrorhamnose 3,5-epimerase family.</text>
</comment>
<keyword evidence="5" id="KW-1185">Reference proteome</keyword>
<dbReference type="EC" id="5.1.3.13" evidence="3"/>
<comment type="caution">
    <text evidence="4">The sequence shown here is derived from an EMBL/GenBank/DDBJ whole genome shotgun (WGS) entry which is preliminary data.</text>
</comment>
<name>H1KZC2_9EURY</name>
<sequence length="185" mass="21447">MPFEFVKTKIPDVILIKPKVFGDERGFFMETYKKEDFEKAGIKGEFIQDNHSRSRYGVLRGLHFQREPYAQAKIVRCVRGVIYDVAVDLRKNSETFGKWVGVILSEFNKHQLYIPRGFAHGFVVLSEVAEVVYKVDNIYAPDYEGGVIWNDEDIGIEWPIDNPILSEKDKKWPTLKELVERGGLF</sequence>
<evidence type="ECO:0000256" key="2">
    <source>
        <dbReference type="PIRSR" id="PIRSR600888-3"/>
    </source>
</evidence>
<dbReference type="OrthoDB" id="2990at2157"/>
<evidence type="ECO:0000313" key="5">
    <source>
        <dbReference type="Proteomes" id="UP000003706"/>
    </source>
</evidence>
<comment type="subunit">
    <text evidence="3">Homodimer.</text>
</comment>
<dbReference type="AlphaFoldDB" id="H1KZC2"/>
<dbReference type="Pfam" id="PF00908">
    <property type="entry name" value="dTDP_sugar_isom"/>
    <property type="match status" value="1"/>
</dbReference>
<comment type="catalytic activity">
    <reaction evidence="3">
        <text>dTDP-4-dehydro-6-deoxy-alpha-D-glucose = dTDP-4-dehydro-beta-L-rhamnose</text>
        <dbReference type="Rhea" id="RHEA:16969"/>
        <dbReference type="ChEBI" id="CHEBI:57649"/>
        <dbReference type="ChEBI" id="CHEBI:62830"/>
        <dbReference type="EC" id="5.1.3.13"/>
    </reaction>
</comment>
<feature type="active site" description="Proton acceptor" evidence="1">
    <location>
        <position position="63"/>
    </location>
</feature>
<dbReference type="PANTHER" id="PTHR21047">
    <property type="entry name" value="DTDP-6-DEOXY-D-GLUCOSE-3,5 EPIMERASE"/>
    <property type="match status" value="1"/>
</dbReference>
<comment type="function">
    <text evidence="3">Catalyzes the epimerization of the C3' and C5'positions of dTDP-6-deoxy-D-xylo-4-hexulose, forming dTDP-6-deoxy-L-lyxo-4-hexulose.</text>
</comment>
<organism evidence="4 5">
    <name type="scientific">Methanotorris formicicus Mc-S-70</name>
    <dbReference type="NCBI Taxonomy" id="647171"/>
    <lineage>
        <taxon>Archaea</taxon>
        <taxon>Methanobacteriati</taxon>
        <taxon>Methanobacteriota</taxon>
        <taxon>Methanomada group</taxon>
        <taxon>Methanococci</taxon>
        <taxon>Methanococcales</taxon>
        <taxon>Methanocaldococcaceae</taxon>
        <taxon>Methanotorris</taxon>
    </lineage>
</organism>
<dbReference type="STRING" id="647171.MetfoDRAFT_1145"/>